<organism evidence="3">
    <name type="scientific">Macrococcus psychrotolerans</name>
    <dbReference type="NCBI Taxonomy" id="3039389"/>
    <lineage>
        <taxon>Bacteria</taxon>
        <taxon>Bacillati</taxon>
        <taxon>Bacillota</taxon>
        <taxon>Bacilli</taxon>
        <taxon>Bacillales</taxon>
        <taxon>Staphylococcaceae</taxon>
        <taxon>Macrococcus</taxon>
    </lineage>
</organism>
<dbReference type="PANTHER" id="PTHR46558">
    <property type="entry name" value="TRACRIPTIONAL REGULATORY PROTEIN-RELATED-RELATED"/>
    <property type="match status" value="1"/>
</dbReference>
<dbReference type="Pfam" id="PF12844">
    <property type="entry name" value="HTH_19"/>
    <property type="match status" value="1"/>
</dbReference>
<name>A0AAT9P8W7_9STAP</name>
<reference evidence="3" key="1">
    <citation type="submission" date="2021-07" db="EMBL/GenBank/DDBJ databases">
        <title>Prevalence and characterization of methicillin-resistant Macrococcus spp. in food producing animals and meat in Switzerland in 2019.</title>
        <authorList>
            <person name="Keller J.E."/>
            <person name="Schwendener S."/>
            <person name="Neuenschwander J."/>
            <person name="Overesch G."/>
            <person name="Perreten V."/>
        </authorList>
    </citation>
    <scope>NUCLEOTIDE SEQUENCE</scope>
    <source>
        <strain evidence="3">19Msa1099</strain>
        <plasmid evidence="3">p19Msa1099-2</plasmid>
    </source>
</reference>
<dbReference type="PANTHER" id="PTHR46558:SF11">
    <property type="entry name" value="HTH-TYPE TRANSCRIPTIONAL REGULATOR XRE"/>
    <property type="match status" value="1"/>
</dbReference>
<dbReference type="EMBL" id="CP079958">
    <property type="protein sequence ID" value="QYA34189.1"/>
    <property type="molecule type" value="Genomic_DNA"/>
</dbReference>
<dbReference type="SMART" id="SM00530">
    <property type="entry name" value="HTH_XRE"/>
    <property type="match status" value="1"/>
</dbReference>
<dbReference type="CDD" id="cd00093">
    <property type="entry name" value="HTH_XRE"/>
    <property type="match status" value="1"/>
</dbReference>
<sequence length="84" mass="9716">MILLNEKLKGLRKKKGKTQQQMAEDLSISIQSINKWENGKCLPDAINLLNISKYFNVSIDDLLNNKINGKLVESKKFKFFNIFN</sequence>
<feature type="domain" description="HTH cro/C1-type" evidence="2">
    <location>
        <begin position="8"/>
        <end position="62"/>
    </location>
</feature>
<dbReference type="AlphaFoldDB" id="A0AAT9P8W7"/>
<dbReference type="InterPro" id="IPR001387">
    <property type="entry name" value="Cro/C1-type_HTH"/>
</dbReference>
<evidence type="ECO:0000313" key="3">
    <source>
        <dbReference type="EMBL" id="QYA34189.1"/>
    </source>
</evidence>
<geneLocation type="plasmid" evidence="3">
    <name>p19Msa1099-2</name>
</geneLocation>
<evidence type="ECO:0000259" key="2">
    <source>
        <dbReference type="PROSITE" id="PS50943"/>
    </source>
</evidence>
<protein>
    <submittedName>
        <fullName evidence="3">Helix-turn-helix transcriptional regulator</fullName>
    </submittedName>
</protein>
<proteinExistence type="predicted"/>
<gene>
    <name evidence="3" type="ORF">KYI10_12410</name>
</gene>
<accession>A0AAT9P8W7</accession>
<keyword evidence="1" id="KW-0238">DNA-binding</keyword>
<dbReference type="GO" id="GO:0003677">
    <property type="term" value="F:DNA binding"/>
    <property type="evidence" value="ECO:0007669"/>
    <property type="project" value="UniProtKB-KW"/>
</dbReference>
<keyword evidence="3" id="KW-0614">Plasmid</keyword>
<dbReference type="PROSITE" id="PS50943">
    <property type="entry name" value="HTH_CROC1"/>
    <property type="match status" value="1"/>
</dbReference>
<evidence type="ECO:0000256" key="1">
    <source>
        <dbReference type="ARBA" id="ARBA00023125"/>
    </source>
</evidence>